<gene>
    <name evidence="2" type="ORF">HYZ11_09990</name>
</gene>
<feature type="signal peptide" evidence="1">
    <location>
        <begin position="1"/>
        <end position="26"/>
    </location>
</feature>
<comment type="caution">
    <text evidence="2">The sequence shown here is derived from an EMBL/GenBank/DDBJ whole genome shotgun (WGS) entry which is preliminary data.</text>
</comment>
<evidence type="ECO:0008006" key="4">
    <source>
        <dbReference type="Google" id="ProtNLM"/>
    </source>
</evidence>
<keyword evidence="1" id="KW-0732">Signal</keyword>
<evidence type="ECO:0000256" key="1">
    <source>
        <dbReference type="SAM" id="SignalP"/>
    </source>
</evidence>
<accession>A0A932I0M3</accession>
<feature type="chain" id="PRO_5037096659" description="DUF4398 domain-containing protein" evidence="1">
    <location>
        <begin position="27"/>
        <end position="91"/>
    </location>
</feature>
<organism evidence="2 3">
    <name type="scientific">Tectimicrobiota bacterium</name>
    <dbReference type="NCBI Taxonomy" id="2528274"/>
    <lineage>
        <taxon>Bacteria</taxon>
        <taxon>Pseudomonadati</taxon>
        <taxon>Nitrospinota/Tectimicrobiota group</taxon>
        <taxon>Candidatus Tectimicrobiota</taxon>
    </lineage>
</organism>
<sequence length="91" mass="9961">MRKTLFGIALAALVFSLILGANGASANPDRTQCWERVREAKVGLNSTAFADAFDRQVATDAITRAEVARSEHNYRTCIQLANFALDKMRSG</sequence>
<reference evidence="2" key="1">
    <citation type="submission" date="2020-07" db="EMBL/GenBank/DDBJ databases">
        <title>Huge and variable diversity of episymbiotic CPR bacteria and DPANN archaea in groundwater ecosystems.</title>
        <authorList>
            <person name="He C.Y."/>
            <person name="Keren R."/>
            <person name="Whittaker M."/>
            <person name="Farag I.F."/>
            <person name="Doudna J."/>
            <person name="Cate J.H.D."/>
            <person name="Banfield J.F."/>
        </authorList>
    </citation>
    <scope>NUCLEOTIDE SEQUENCE</scope>
    <source>
        <strain evidence="2">NC_groundwater_763_Ag_S-0.2um_68_21</strain>
    </source>
</reference>
<name>A0A932I0M3_UNCTE</name>
<proteinExistence type="predicted"/>
<evidence type="ECO:0000313" key="3">
    <source>
        <dbReference type="Proteomes" id="UP000782312"/>
    </source>
</evidence>
<evidence type="ECO:0000313" key="2">
    <source>
        <dbReference type="EMBL" id="MBI3127923.1"/>
    </source>
</evidence>
<protein>
    <recommendedName>
        <fullName evidence="4">DUF4398 domain-containing protein</fullName>
    </recommendedName>
</protein>
<dbReference type="EMBL" id="JACPUR010000021">
    <property type="protein sequence ID" value="MBI3127923.1"/>
    <property type="molecule type" value="Genomic_DNA"/>
</dbReference>
<dbReference type="AlphaFoldDB" id="A0A932I0M3"/>
<dbReference type="Proteomes" id="UP000782312">
    <property type="component" value="Unassembled WGS sequence"/>
</dbReference>